<dbReference type="InterPro" id="IPR001129">
    <property type="entry name" value="Membr-assoc_MAPEG"/>
</dbReference>
<dbReference type="RefSeq" id="WP_196272042.1">
    <property type="nucleotide sequence ID" value="NZ_JADQDO010000005.1"/>
</dbReference>
<dbReference type="GO" id="GO:0016020">
    <property type="term" value="C:membrane"/>
    <property type="evidence" value="ECO:0007669"/>
    <property type="project" value="UniProtKB-SubCell"/>
</dbReference>
<organism evidence="6 7">
    <name type="scientific">Microvirga alba</name>
    <dbReference type="NCBI Taxonomy" id="2791025"/>
    <lineage>
        <taxon>Bacteria</taxon>
        <taxon>Pseudomonadati</taxon>
        <taxon>Pseudomonadota</taxon>
        <taxon>Alphaproteobacteria</taxon>
        <taxon>Hyphomicrobiales</taxon>
        <taxon>Methylobacteriaceae</taxon>
        <taxon>Microvirga</taxon>
    </lineage>
</organism>
<evidence type="ECO:0000313" key="6">
    <source>
        <dbReference type="EMBL" id="MBF9234041.1"/>
    </source>
</evidence>
<reference evidence="6" key="1">
    <citation type="submission" date="2020-11" db="EMBL/GenBank/DDBJ databases">
        <authorList>
            <person name="Kim M.K."/>
        </authorList>
    </citation>
    <scope>NUCLEOTIDE SEQUENCE</scope>
    <source>
        <strain evidence="6">BT350</strain>
    </source>
</reference>
<proteinExistence type="predicted"/>
<feature type="transmembrane region" description="Helical" evidence="5">
    <location>
        <begin position="6"/>
        <end position="24"/>
    </location>
</feature>
<dbReference type="InterPro" id="IPR023352">
    <property type="entry name" value="MAPEG-like_dom_sf"/>
</dbReference>
<dbReference type="Gene3D" id="1.20.120.550">
    <property type="entry name" value="Membrane associated eicosanoid/glutathione metabolism-like domain"/>
    <property type="match status" value="1"/>
</dbReference>
<evidence type="ECO:0000313" key="7">
    <source>
        <dbReference type="Proteomes" id="UP000599312"/>
    </source>
</evidence>
<gene>
    <name evidence="6" type="ORF">I2H38_11685</name>
</gene>
<keyword evidence="4 5" id="KW-0472">Membrane</keyword>
<sequence>MSIPAILAPVFVQVALTFFLMFWMGRSRIARIREGEVRIKDIALGERNWPKQTQQIANAFGNQFEMPVLFYALVILALITRKADLAFVVMAWTYVAARVVHAYIYTTSNRVTRRFQVFLISALILLLMWVLFAARIFFAEVGV</sequence>
<keyword evidence="2 5" id="KW-0812">Transmembrane</keyword>
<dbReference type="AlphaFoldDB" id="A0A931BNF7"/>
<dbReference type="Pfam" id="PF01124">
    <property type="entry name" value="MAPEG"/>
    <property type="match status" value="1"/>
</dbReference>
<feature type="transmembrane region" description="Helical" evidence="5">
    <location>
        <begin position="117"/>
        <end position="138"/>
    </location>
</feature>
<comment type="caution">
    <text evidence="6">The sequence shown here is derived from an EMBL/GenBank/DDBJ whole genome shotgun (WGS) entry which is preliminary data.</text>
</comment>
<keyword evidence="7" id="KW-1185">Reference proteome</keyword>
<dbReference type="Proteomes" id="UP000599312">
    <property type="component" value="Unassembled WGS sequence"/>
</dbReference>
<evidence type="ECO:0000256" key="5">
    <source>
        <dbReference type="SAM" id="Phobius"/>
    </source>
</evidence>
<protein>
    <submittedName>
        <fullName evidence="6">MAPEG family protein</fullName>
    </submittedName>
</protein>
<dbReference type="EMBL" id="JADQDO010000005">
    <property type="protein sequence ID" value="MBF9234041.1"/>
    <property type="molecule type" value="Genomic_DNA"/>
</dbReference>
<keyword evidence="3 5" id="KW-1133">Transmembrane helix</keyword>
<evidence type="ECO:0000256" key="3">
    <source>
        <dbReference type="ARBA" id="ARBA00022989"/>
    </source>
</evidence>
<evidence type="ECO:0000256" key="4">
    <source>
        <dbReference type="ARBA" id="ARBA00023136"/>
    </source>
</evidence>
<feature type="transmembrane region" description="Helical" evidence="5">
    <location>
        <begin position="85"/>
        <end position="105"/>
    </location>
</feature>
<accession>A0A931BNF7</accession>
<feature type="transmembrane region" description="Helical" evidence="5">
    <location>
        <begin position="56"/>
        <end position="79"/>
    </location>
</feature>
<evidence type="ECO:0000256" key="1">
    <source>
        <dbReference type="ARBA" id="ARBA00004370"/>
    </source>
</evidence>
<evidence type="ECO:0000256" key="2">
    <source>
        <dbReference type="ARBA" id="ARBA00022692"/>
    </source>
</evidence>
<dbReference type="SUPFAM" id="SSF161084">
    <property type="entry name" value="MAPEG domain-like"/>
    <property type="match status" value="1"/>
</dbReference>
<name>A0A931BNF7_9HYPH</name>
<comment type="subcellular location">
    <subcellularLocation>
        <location evidence="1">Membrane</location>
    </subcellularLocation>
</comment>